<protein>
    <submittedName>
        <fullName evidence="2">Uncharacterized protein</fullName>
    </submittedName>
</protein>
<feature type="compositionally biased region" description="Basic and acidic residues" evidence="1">
    <location>
        <begin position="1"/>
        <end position="11"/>
    </location>
</feature>
<feature type="region of interest" description="Disordered" evidence="1">
    <location>
        <begin position="1"/>
        <end position="78"/>
    </location>
</feature>
<sequence length="160" mass="17682">MGSRFDDLKDEAGEEDEESDAGSEALDGLADTVSSDPTDTNPDTTVEQQPTTEEEEQKEEDSYDPESDPAFPAVRSQTQHTIYCLPETWERIDGSAGLLFETEVRARRDGMGEVPKRELHNAVLRAAADKLTVDDIHAALVETRQERADGDLIDLEADDD</sequence>
<organism evidence="2 3">
    <name type="scientific">Halonotius aquaticus</name>
    <dbReference type="NCBI Taxonomy" id="2216978"/>
    <lineage>
        <taxon>Archaea</taxon>
        <taxon>Methanobacteriati</taxon>
        <taxon>Methanobacteriota</taxon>
        <taxon>Stenosarchaea group</taxon>
        <taxon>Halobacteria</taxon>
        <taxon>Halobacteriales</taxon>
        <taxon>Haloferacaceae</taxon>
        <taxon>Halonotius</taxon>
    </lineage>
</organism>
<feature type="compositionally biased region" description="Low complexity" evidence="1">
    <location>
        <begin position="22"/>
        <end position="51"/>
    </location>
</feature>
<accession>A0A3A6PM02</accession>
<dbReference type="RefSeq" id="WP_120102789.1">
    <property type="nucleotide sequence ID" value="NZ_QKNY01000010.1"/>
</dbReference>
<dbReference type="Pfam" id="PF25925">
    <property type="entry name" value="DUF7970"/>
    <property type="match status" value="1"/>
</dbReference>
<gene>
    <name evidence="2" type="ORF">DM826_07500</name>
</gene>
<dbReference type="InterPro" id="IPR058276">
    <property type="entry name" value="DUF7970"/>
</dbReference>
<dbReference type="Proteomes" id="UP000276588">
    <property type="component" value="Unassembled WGS sequence"/>
</dbReference>
<comment type="caution">
    <text evidence="2">The sequence shown here is derived from an EMBL/GenBank/DDBJ whole genome shotgun (WGS) entry which is preliminary data.</text>
</comment>
<dbReference type="AlphaFoldDB" id="A0A3A6PM02"/>
<dbReference type="OrthoDB" id="192747at2157"/>
<dbReference type="EMBL" id="QKNY01000010">
    <property type="protein sequence ID" value="RJX43142.1"/>
    <property type="molecule type" value="Genomic_DNA"/>
</dbReference>
<evidence type="ECO:0000256" key="1">
    <source>
        <dbReference type="SAM" id="MobiDB-lite"/>
    </source>
</evidence>
<feature type="compositionally biased region" description="Acidic residues" evidence="1">
    <location>
        <begin position="12"/>
        <end position="21"/>
    </location>
</feature>
<feature type="compositionally biased region" description="Acidic residues" evidence="1">
    <location>
        <begin position="52"/>
        <end position="67"/>
    </location>
</feature>
<name>A0A3A6PM02_9EURY</name>
<evidence type="ECO:0000313" key="3">
    <source>
        <dbReference type="Proteomes" id="UP000276588"/>
    </source>
</evidence>
<evidence type="ECO:0000313" key="2">
    <source>
        <dbReference type="EMBL" id="RJX43142.1"/>
    </source>
</evidence>
<reference evidence="2 3" key="1">
    <citation type="submission" date="2018-06" db="EMBL/GenBank/DDBJ databases">
        <title>Halonotius sp. F13-13 a new haloarchaeeon isolated from a solar saltern from Isla Cristina, Huelva, Spain.</title>
        <authorList>
            <person name="Duran-Viseras A."/>
            <person name="Sanchez-Porro C."/>
            <person name="Ventosa A."/>
        </authorList>
    </citation>
    <scope>NUCLEOTIDE SEQUENCE [LARGE SCALE GENOMIC DNA]</scope>
    <source>
        <strain evidence="2 3">F13-13</strain>
    </source>
</reference>
<proteinExistence type="predicted"/>
<keyword evidence="3" id="KW-1185">Reference proteome</keyword>